<dbReference type="AlphaFoldDB" id="A0AAV9X6D5"/>
<protein>
    <submittedName>
        <fullName evidence="1">Uncharacterized protein</fullName>
    </submittedName>
</protein>
<keyword evidence="2" id="KW-1185">Reference proteome</keyword>
<gene>
    <name evidence="1" type="ORF">TWF694_011723</name>
</gene>
<dbReference type="EMBL" id="JAVHJO010000009">
    <property type="protein sequence ID" value="KAK6537541.1"/>
    <property type="molecule type" value="Genomic_DNA"/>
</dbReference>
<reference evidence="1 2" key="1">
    <citation type="submission" date="2019-10" db="EMBL/GenBank/DDBJ databases">
        <authorList>
            <person name="Palmer J.M."/>
        </authorList>
    </citation>
    <scope>NUCLEOTIDE SEQUENCE [LARGE SCALE GENOMIC DNA]</scope>
    <source>
        <strain evidence="1 2">TWF694</strain>
    </source>
</reference>
<evidence type="ECO:0000313" key="1">
    <source>
        <dbReference type="EMBL" id="KAK6537541.1"/>
    </source>
</evidence>
<sequence length="164" mass="18882">MATVRRNTAVLVPIGHSTTPARDPATDTNNIQTHMALLRKHMTELNEISRELIDREEGILPRWNFYQVALPESLNAEQRDDFVELSKQRRVLSLKQLLAHHEHRAIHHHCLELGLKNINECEGLKNPHARCWELPEFCISDFADLQRVLDKAIAKLKEDGLSLD</sequence>
<evidence type="ECO:0000313" key="2">
    <source>
        <dbReference type="Proteomes" id="UP001365542"/>
    </source>
</evidence>
<name>A0AAV9X6D5_9PEZI</name>
<organism evidence="1 2">
    <name type="scientific">Orbilia ellipsospora</name>
    <dbReference type="NCBI Taxonomy" id="2528407"/>
    <lineage>
        <taxon>Eukaryota</taxon>
        <taxon>Fungi</taxon>
        <taxon>Dikarya</taxon>
        <taxon>Ascomycota</taxon>
        <taxon>Pezizomycotina</taxon>
        <taxon>Orbiliomycetes</taxon>
        <taxon>Orbiliales</taxon>
        <taxon>Orbiliaceae</taxon>
        <taxon>Orbilia</taxon>
    </lineage>
</organism>
<proteinExistence type="predicted"/>
<comment type="caution">
    <text evidence="1">The sequence shown here is derived from an EMBL/GenBank/DDBJ whole genome shotgun (WGS) entry which is preliminary data.</text>
</comment>
<dbReference type="Proteomes" id="UP001365542">
    <property type="component" value="Unassembled WGS sequence"/>
</dbReference>
<accession>A0AAV9X6D5</accession>